<evidence type="ECO:0000256" key="1">
    <source>
        <dbReference type="ARBA" id="ARBA00022801"/>
    </source>
</evidence>
<accession>A0A8J6JEC8</accession>
<dbReference type="InterPro" id="IPR052723">
    <property type="entry name" value="Acyl-CoA_thioesterase_PaaI"/>
</dbReference>
<dbReference type="InterPro" id="IPR003736">
    <property type="entry name" value="PAAI_dom"/>
</dbReference>
<dbReference type="RefSeq" id="WP_186907012.1">
    <property type="nucleotide sequence ID" value="NZ_JACOPP010000005.1"/>
</dbReference>
<evidence type="ECO:0000259" key="2">
    <source>
        <dbReference type="Pfam" id="PF03061"/>
    </source>
</evidence>
<evidence type="ECO:0000313" key="3">
    <source>
        <dbReference type="EMBL" id="MBC5733109.1"/>
    </source>
</evidence>
<dbReference type="GO" id="GO:0016289">
    <property type="term" value="F:acyl-CoA hydrolase activity"/>
    <property type="evidence" value="ECO:0007669"/>
    <property type="project" value="UniProtKB-ARBA"/>
</dbReference>
<comment type="caution">
    <text evidence="3">The sequence shown here is derived from an EMBL/GenBank/DDBJ whole genome shotgun (WGS) entry which is preliminary data.</text>
</comment>
<dbReference type="Pfam" id="PF03061">
    <property type="entry name" value="4HBT"/>
    <property type="match status" value="1"/>
</dbReference>
<dbReference type="PANTHER" id="PTHR42856:SF1">
    <property type="entry name" value="ACYL-COENZYME A THIOESTERASE PAAI"/>
    <property type="match status" value="1"/>
</dbReference>
<dbReference type="SUPFAM" id="SSF54637">
    <property type="entry name" value="Thioesterase/thiol ester dehydrase-isomerase"/>
    <property type="match status" value="1"/>
</dbReference>
<dbReference type="NCBIfam" id="TIGR00369">
    <property type="entry name" value="unchar_dom_1"/>
    <property type="match status" value="1"/>
</dbReference>
<dbReference type="AlphaFoldDB" id="A0A8J6JEC8"/>
<reference evidence="3" key="1">
    <citation type="submission" date="2020-08" db="EMBL/GenBank/DDBJ databases">
        <title>Genome public.</title>
        <authorList>
            <person name="Liu C."/>
            <person name="Sun Q."/>
        </authorList>
    </citation>
    <scope>NUCLEOTIDE SEQUENCE</scope>
    <source>
        <strain evidence="3">NSJ-51</strain>
    </source>
</reference>
<protein>
    <submittedName>
        <fullName evidence="3">PaaI family thioesterase</fullName>
    </submittedName>
</protein>
<keyword evidence="4" id="KW-1185">Reference proteome</keyword>
<organism evidence="3 4">
    <name type="scientific">Lawsonibacter hominis</name>
    <dbReference type="NCBI Taxonomy" id="2763053"/>
    <lineage>
        <taxon>Bacteria</taxon>
        <taxon>Bacillati</taxon>
        <taxon>Bacillota</taxon>
        <taxon>Clostridia</taxon>
        <taxon>Eubacteriales</taxon>
        <taxon>Oscillospiraceae</taxon>
        <taxon>Lawsonibacter</taxon>
    </lineage>
</organism>
<feature type="domain" description="Thioesterase" evidence="2">
    <location>
        <begin position="45"/>
        <end position="118"/>
    </location>
</feature>
<dbReference type="EMBL" id="JACOPP010000005">
    <property type="protein sequence ID" value="MBC5733109.1"/>
    <property type="molecule type" value="Genomic_DNA"/>
</dbReference>
<dbReference type="CDD" id="cd03443">
    <property type="entry name" value="PaaI_thioesterase"/>
    <property type="match status" value="1"/>
</dbReference>
<name>A0A8J6JEC8_9FIRM</name>
<dbReference type="Proteomes" id="UP000661435">
    <property type="component" value="Unassembled WGS sequence"/>
</dbReference>
<evidence type="ECO:0000313" key="4">
    <source>
        <dbReference type="Proteomes" id="UP000661435"/>
    </source>
</evidence>
<dbReference type="Gene3D" id="3.10.129.10">
    <property type="entry name" value="Hotdog Thioesterase"/>
    <property type="match status" value="1"/>
</dbReference>
<proteinExistence type="predicted"/>
<sequence>MTQEMLDKINQANAFMHHNHIRVVRQERDQAAVSLELCPDSLNPFGMLHGGAYFTMADCAGGAAARSDGRRYVTLEGSIHFIRAANEGTVTAQARVRYRGGTTCLVEIDIKDETERLLATGNFTFFCVGTLET</sequence>
<dbReference type="PANTHER" id="PTHR42856">
    <property type="entry name" value="ACYL-COENZYME A THIOESTERASE PAAI"/>
    <property type="match status" value="1"/>
</dbReference>
<dbReference type="InterPro" id="IPR029069">
    <property type="entry name" value="HotDog_dom_sf"/>
</dbReference>
<gene>
    <name evidence="3" type="ORF">H8S57_05130</name>
</gene>
<dbReference type="InterPro" id="IPR006683">
    <property type="entry name" value="Thioestr_dom"/>
</dbReference>
<keyword evidence="1" id="KW-0378">Hydrolase</keyword>